<reference evidence="4" key="1">
    <citation type="journal article" date="2019" name="Int. J. Syst. Evol. Microbiol.">
        <title>The Global Catalogue of Microorganisms (GCM) 10K type strain sequencing project: providing services to taxonomists for standard genome sequencing and annotation.</title>
        <authorList>
            <consortium name="The Broad Institute Genomics Platform"/>
            <consortium name="The Broad Institute Genome Sequencing Center for Infectious Disease"/>
            <person name="Wu L."/>
            <person name="Ma J."/>
        </authorList>
    </citation>
    <scope>NUCLEOTIDE SEQUENCE [LARGE SCALE GENOMIC DNA]</scope>
    <source>
        <strain evidence="4">CCUG 63369</strain>
    </source>
</reference>
<proteinExistence type="predicted"/>
<sequence>MYDDNEDRPADHPAGGNGGNGEGRIRPTDWRVPVAVAALTGVLTYLVIDRIYGAVPMLPWSAIPTLLLLAAAETIAAVHTRRRIQRVPGTEPMEPLSAARLLALAKASVVFAALAVGGFTGMLAVLAGRLNAVDARTDALTAGGTLLAAVALLVAALFLEYSCRVPGEDEPNRPRT</sequence>
<keyword evidence="4" id="KW-1185">Reference proteome</keyword>
<keyword evidence="2" id="KW-0472">Membrane</keyword>
<evidence type="ECO:0000313" key="4">
    <source>
        <dbReference type="Proteomes" id="UP001596956"/>
    </source>
</evidence>
<dbReference type="Pfam" id="PF11377">
    <property type="entry name" value="DUF3180"/>
    <property type="match status" value="1"/>
</dbReference>
<feature type="transmembrane region" description="Helical" evidence="2">
    <location>
        <begin position="101"/>
        <end position="127"/>
    </location>
</feature>
<organism evidence="3 4">
    <name type="scientific">Streptomonospora algeriensis</name>
    <dbReference type="NCBI Taxonomy" id="995084"/>
    <lineage>
        <taxon>Bacteria</taxon>
        <taxon>Bacillati</taxon>
        <taxon>Actinomycetota</taxon>
        <taxon>Actinomycetes</taxon>
        <taxon>Streptosporangiales</taxon>
        <taxon>Nocardiopsidaceae</taxon>
        <taxon>Streptomonospora</taxon>
    </lineage>
</organism>
<feature type="transmembrane region" description="Helical" evidence="2">
    <location>
        <begin position="139"/>
        <end position="159"/>
    </location>
</feature>
<feature type="transmembrane region" description="Helical" evidence="2">
    <location>
        <begin position="60"/>
        <end position="80"/>
    </location>
</feature>
<dbReference type="EMBL" id="JBHTHR010000087">
    <property type="protein sequence ID" value="MFD0800713.1"/>
    <property type="molecule type" value="Genomic_DNA"/>
</dbReference>
<gene>
    <name evidence="3" type="ORF">ACFQZU_05185</name>
</gene>
<accession>A0ABW3BDA2</accession>
<feature type="transmembrane region" description="Helical" evidence="2">
    <location>
        <begin position="30"/>
        <end position="48"/>
    </location>
</feature>
<dbReference type="InterPro" id="IPR021517">
    <property type="entry name" value="DUF3180"/>
</dbReference>
<comment type="caution">
    <text evidence="3">The sequence shown here is derived from an EMBL/GenBank/DDBJ whole genome shotgun (WGS) entry which is preliminary data.</text>
</comment>
<feature type="region of interest" description="Disordered" evidence="1">
    <location>
        <begin position="1"/>
        <end position="25"/>
    </location>
</feature>
<evidence type="ECO:0000256" key="2">
    <source>
        <dbReference type="SAM" id="Phobius"/>
    </source>
</evidence>
<name>A0ABW3BDA2_9ACTN</name>
<keyword evidence="2" id="KW-0812">Transmembrane</keyword>
<dbReference type="Proteomes" id="UP001596956">
    <property type="component" value="Unassembled WGS sequence"/>
</dbReference>
<protein>
    <submittedName>
        <fullName evidence="3">DUF3180 domain-containing protein</fullName>
    </submittedName>
</protein>
<evidence type="ECO:0000256" key="1">
    <source>
        <dbReference type="SAM" id="MobiDB-lite"/>
    </source>
</evidence>
<keyword evidence="2" id="KW-1133">Transmembrane helix</keyword>
<evidence type="ECO:0000313" key="3">
    <source>
        <dbReference type="EMBL" id="MFD0800713.1"/>
    </source>
</evidence>